<evidence type="ECO:0000313" key="2">
    <source>
        <dbReference type="Proteomes" id="UP000321787"/>
    </source>
</evidence>
<sequence length="64" mass="7062">MNTPEPHCPRCGVLLQQDQFAFALITQTQTVAASKIPRSAQTLTPQTYDTLLCPTCASTTFFKE</sequence>
<dbReference type="RefSeq" id="WP_146867112.1">
    <property type="nucleotide sequence ID" value="NZ_BJTZ01000163.1"/>
</dbReference>
<name>A0A510UNM9_ALIFS</name>
<accession>A0A510UNM9</accession>
<gene>
    <name evidence="1" type="ORF">AFI02nite_42980</name>
</gene>
<evidence type="ECO:0000313" key="1">
    <source>
        <dbReference type="EMBL" id="GEK16262.1"/>
    </source>
</evidence>
<dbReference type="EMBL" id="BJTZ01000163">
    <property type="protein sequence ID" value="GEK16262.1"/>
    <property type="molecule type" value="Genomic_DNA"/>
</dbReference>
<protein>
    <submittedName>
        <fullName evidence="1">Uncharacterized protein</fullName>
    </submittedName>
</protein>
<organism evidence="1 2">
    <name type="scientific">Aliivibrio fischeri</name>
    <name type="common">Vibrio fischeri</name>
    <dbReference type="NCBI Taxonomy" id="668"/>
    <lineage>
        <taxon>Bacteria</taxon>
        <taxon>Pseudomonadati</taxon>
        <taxon>Pseudomonadota</taxon>
        <taxon>Gammaproteobacteria</taxon>
        <taxon>Vibrionales</taxon>
        <taxon>Vibrionaceae</taxon>
        <taxon>Aliivibrio</taxon>
    </lineage>
</organism>
<dbReference type="Proteomes" id="UP000321787">
    <property type="component" value="Unassembled WGS sequence"/>
</dbReference>
<dbReference type="AlphaFoldDB" id="A0A510UNM9"/>
<comment type="caution">
    <text evidence="1">The sequence shown here is derived from an EMBL/GenBank/DDBJ whole genome shotgun (WGS) entry which is preliminary data.</text>
</comment>
<proteinExistence type="predicted"/>
<reference evidence="1 2" key="1">
    <citation type="submission" date="2019-07" db="EMBL/GenBank/DDBJ databases">
        <title>Whole genome shotgun sequence of Aliivibrio fischeri NBRC 101058.</title>
        <authorList>
            <person name="Hosoyama A."/>
            <person name="Uohara A."/>
            <person name="Ohji S."/>
            <person name="Ichikawa N."/>
        </authorList>
    </citation>
    <scope>NUCLEOTIDE SEQUENCE [LARGE SCALE GENOMIC DNA]</scope>
    <source>
        <strain evidence="1 2">NBRC 101058</strain>
    </source>
</reference>